<protein>
    <recommendedName>
        <fullName evidence="2">LuxR family transcriptional regulator</fullName>
    </recommendedName>
</protein>
<dbReference type="PANTHER" id="PTHR47691">
    <property type="entry name" value="REGULATOR-RELATED"/>
    <property type="match status" value="1"/>
</dbReference>
<dbReference type="InterPro" id="IPR027417">
    <property type="entry name" value="P-loop_NTPase"/>
</dbReference>
<dbReference type="Gene3D" id="3.40.50.300">
    <property type="entry name" value="P-loop containing nucleotide triphosphate hydrolases"/>
    <property type="match status" value="1"/>
</dbReference>
<gene>
    <name evidence="1" type="ORF">G3I43_32645</name>
</gene>
<dbReference type="EMBL" id="JAAGMK010000940">
    <property type="protein sequence ID" value="NEB88878.1"/>
    <property type="molecule type" value="Genomic_DNA"/>
</dbReference>
<dbReference type="PANTHER" id="PTHR47691:SF3">
    <property type="entry name" value="HTH-TYPE TRANSCRIPTIONAL REGULATOR RV0890C-RELATED"/>
    <property type="match status" value="1"/>
</dbReference>
<reference evidence="1" key="1">
    <citation type="submission" date="2020-01" db="EMBL/GenBank/DDBJ databases">
        <title>Insect and environment-associated Actinomycetes.</title>
        <authorList>
            <person name="Currrie C."/>
            <person name="Chevrette M."/>
            <person name="Carlson C."/>
            <person name="Stubbendieck R."/>
            <person name="Wendt-Pienkowski E."/>
        </authorList>
    </citation>
    <scope>NUCLEOTIDE SEQUENCE</scope>
    <source>
        <strain evidence="1">SID505</strain>
    </source>
</reference>
<proteinExistence type="predicted"/>
<evidence type="ECO:0000313" key="1">
    <source>
        <dbReference type="EMBL" id="NEB88878.1"/>
    </source>
</evidence>
<comment type="caution">
    <text evidence="1">The sequence shown here is derived from an EMBL/GenBank/DDBJ whole genome shotgun (WGS) entry which is preliminary data.</text>
</comment>
<name>A0A6G3T2Q0_STRAQ</name>
<dbReference type="AlphaFoldDB" id="A0A6G3T2Q0"/>
<sequence length="98" mass="10188">MAALRDDLGRSRLVTLLGPGGAGKTRLSQETAEAAAEGWPDGVWLAELAPVDDPDSVPEAVLSALGARETVLRGAGAEELRATDRTGADPLVRLTEHC</sequence>
<accession>A0A6G3T2Q0</accession>
<organism evidence="1">
    <name type="scientific">Streptomyces anulatus</name>
    <name type="common">Streptomyces chrysomallus</name>
    <dbReference type="NCBI Taxonomy" id="1892"/>
    <lineage>
        <taxon>Bacteria</taxon>
        <taxon>Bacillati</taxon>
        <taxon>Actinomycetota</taxon>
        <taxon>Actinomycetes</taxon>
        <taxon>Kitasatosporales</taxon>
        <taxon>Streptomycetaceae</taxon>
        <taxon>Streptomyces</taxon>
    </lineage>
</organism>
<evidence type="ECO:0008006" key="2">
    <source>
        <dbReference type="Google" id="ProtNLM"/>
    </source>
</evidence>
<feature type="non-terminal residue" evidence="1">
    <location>
        <position position="98"/>
    </location>
</feature>